<dbReference type="KEGG" id="srub:C2R22_12440"/>
<keyword evidence="2" id="KW-1133">Transmembrane helix</keyword>
<reference evidence="3 4" key="1">
    <citation type="submission" date="2018-01" db="EMBL/GenBank/DDBJ databases">
        <title>Complete genome sequence of Salinigranum rubrum GX10T, an extremely halophilic archaeon isolated from a marine solar saltern.</title>
        <authorList>
            <person name="Han S."/>
        </authorList>
    </citation>
    <scope>NUCLEOTIDE SEQUENCE [LARGE SCALE GENOMIC DNA]</scope>
    <source>
        <strain evidence="3 4">GX10</strain>
    </source>
</reference>
<organism evidence="3 4">
    <name type="scientific">Salinigranum rubrum</name>
    <dbReference type="NCBI Taxonomy" id="755307"/>
    <lineage>
        <taxon>Archaea</taxon>
        <taxon>Methanobacteriati</taxon>
        <taxon>Methanobacteriota</taxon>
        <taxon>Stenosarchaea group</taxon>
        <taxon>Halobacteria</taxon>
        <taxon>Halobacteriales</taxon>
        <taxon>Haloferacaceae</taxon>
        <taxon>Salinigranum</taxon>
    </lineage>
</organism>
<keyword evidence="2" id="KW-0472">Membrane</keyword>
<keyword evidence="2" id="KW-0812">Transmembrane</keyword>
<dbReference type="GeneID" id="35592913"/>
<feature type="compositionally biased region" description="Polar residues" evidence="1">
    <location>
        <begin position="1"/>
        <end position="10"/>
    </location>
</feature>
<evidence type="ECO:0000256" key="1">
    <source>
        <dbReference type="SAM" id="MobiDB-lite"/>
    </source>
</evidence>
<feature type="transmembrane region" description="Helical" evidence="2">
    <location>
        <begin position="51"/>
        <end position="72"/>
    </location>
</feature>
<evidence type="ECO:0000313" key="3">
    <source>
        <dbReference type="EMBL" id="AUV82350.1"/>
    </source>
</evidence>
<gene>
    <name evidence="3" type="ORF">C2R22_12440</name>
</gene>
<evidence type="ECO:0000256" key="2">
    <source>
        <dbReference type="SAM" id="Phobius"/>
    </source>
</evidence>
<accession>A0A2I8VK90</accession>
<feature type="region of interest" description="Disordered" evidence="1">
    <location>
        <begin position="1"/>
        <end position="44"/>
    </location>
</feature>
<protein>
    <submittedName>
        <fullName evidence="3">Uncharacterized protein</fullName>
    </submittedName>
</protein>
<proteinExistence type="predicted"/>
<keyword evidence="4" id="KW-1185">Reference proteome</keyword>
<dbReference type="RefSeq" id="WP_103426039.1">
    <property type="nucleotide sequence ID" value="NZ_CP026309.1"/>
</dbReference>
<dbReference type="EMBL" id="CP026309">
    <property type="protein sequence ID" value="AUV82350.1"/>
    <property type="molecule type" value="Genomic_DNA"/>
</dbReference>
<feature type="transmembrane region" description="Helical" evidence="2">
    <location>
        <begin position="78"/>
        <end position="96"/>
    </location>
</feature>
<evidence type="ECO:0000313" key="4">
    <source>
        <dbReference type="Proteomes" id="UP000236584"/>
    </source>
</evidence>
<name>A0A2I8VK90_9EURY</name>
<sequence length="98" mass="9865">MSQEAPTVTDVSRAEETNSPVEAEDETEMAVESAHEAEAADFGPGASEGGFAVRFGSGFAAGMLFGGVVGILLNSLPLAMFGGFILGTLVGTVLAARA</sequence>
<dbReference type="AlphaFoldDB" id="A0A2I8VK90"/>
<dbReference type="Proteomes" id="UP000236584">
    <property type="component" value="Chromosome"/>
</dbReference>